<feature type="compositionally biased region" description="Basic and acidic residues" evidence="1">
    <location>
        <begin position="64"/>
        <end position="74"/>
    </location>
</feature>
<dbReference type="Proteomes" id="UP000294744">
    <property type="component" value="Unassembled WGS sequence"/>
</dbReference>
<proteinExistence type="predicted"/>
<gene>
    <name evidence="2" type="ORF">E1161_12145</name>
</gene>
<dbReference type="AlphaFoldDB" id="A0A4R4V104"/>
<dbReference type="RefSeq" id="WP_132622716.1">
    <property type="nucleotide sequence ID" value="NZ_SMKV01000012.1"/>
</dbReference>
<comment type="caution">
    <text evidence="2">The sequence shown here is derived from an EMBL/GenBank/DDBJ whole genome shotgun (WGS) entry which is preliminary data.</text>
</comment>
<protein>
    <submittedName>
        <fullName evidence="2">Uncharacterized protein</fullName>
    </submittedName>
</protein>
<organism evidence="2 3">
    <name type="scientific">Saccharopolyspora aridisoli</name>
    <dbReference type="NCBI Taxonomy" id="2530385"/>
    <lineage>
        <taxon>Bacteria</taxon>
        <taxon>Bacillati</taxon>
        <taxon>Actinomycetota</taxon>
        <taxon>Actinomycetes</taxon>
        <taxon>Pseudonocardiales</taxon>
        <taxon>Pseudonocardiaceae</taxon>
        <taxon>Saccharopolyspora</taxon>
    </lineage>
</organism>
<evidence type="ECO:0000313" key="3">
    <source>
        <dbReference type="Proteomes" id="UP000294744"/>
    </source>
</evidence>
<name>A0A4R4V104_9PSEU</name>
<sequence>MAIVAARLVSLDRAMHSAAHELPETLLALLGRPSKSQGLEIYWPTCASPSWTGDRAGRSGTPRAARELGPDQWH</sequence>
<feature type="region of interest" description="Disordered" evidence="1">
    <location>
        <begin position="50"/>
        <end position="74"/>
    </location>
</feature>
<dbReference type="EMBL" id="SMKV01000012">
    <property type="protein sequence ID" value="TDC92839.1"/>
    <property type="molecule type" value="Genomic_DNA"/>
</dbReference>
<evidence type="ECO:0000313" key="2">
    <source>
        <dbReference type="EMBL" id="TDC92839.1"/>
    </source>
</evidence>
<reference evidence="2 3" key="1">
    <citation type="submission" date="2019-03" db="EMBL/GenBank/DDBJ databases">
        <title>Draft genome sequences of novel Actinobacteria.</title>
        <authorList>
            <person name="Sahin N."/>
            <person name="Ay H."/>
            <person name="Saygin H."/>
        </authorList>
    </citation>
    <scope>NUCLEOTIDE SEQUENCE [LARGE SCALE GENOMIC DNA]</scope>
    <source>
        <strain evidence="2 3">16K404</strain>
    </source>
</reference>
<keyword evidence="3" id="KW-1185">Reference proteome</keyword>
<accession>A0A4R4V104</accession>
<evidence type="ECO:0000256" key="1">
    <source>
        <dbReference type="SAM" id="MobiDB-lite"/>
    </source>
</evidence>